<reference evidence="1 2" key="1">
    <citation type="submission" date="2011-10" db="EMBL/GenBank/DDBJ databases">
        <title>The Genome Sequence of Lachnospiraceae bacterium ACC2.</title>
        <authorList>
            <consortium name="The Broad Institute Genome Sequencing Platform"/>
            <person name="Earl A."/>
            <person name="Ward D."/>
            <person name="Feldgarden M."/>
            <person name="Gevers D."/>
            <person name="Sizova M."/>
            <person name="Hazen A."/>
            <person name="Epstein S."/>
            <person name="Young S.K."/>
            <person name="Zeng Q."/>
            <person name="Gargeya S."/>
            <person name="Fitzgerald M."/>
            <person name="Haas B."/>
            <person name="Abouelleil A."/>
            <person name="Alvarado L."/>
            <person name="Arachchi H.M."/>
            <person name="Berlin A."/>
            <person name="Brown A."/>
            <person name="Chapman S.B."/>
            <person name="Chen Z."/>
            <person name="Dunbar C."/>
            <person name="Freedman E."/>
            <person name="Gearin G."/>
            <person name="Goldberg J."/>
            <person name="Griggs A."/>
            <person name="Gujja S."/>
            <person name="Heiman D."/>
            <person name="Howarth C."/>
            <person name="Larson L."/>
            <person name="Lui A."/>
            <person name="MacDonald P.J.P."/>
            <person name="Montmayeur A."/>
            <person name="Murphy C."/>
            <person name="Neiman D."/>
            <person name="Pearson M."/>
            <person name="Priest M."/>
            <person name="Roberts A."/>
            <person name="Saif S."/>
            <person name="Shea T."/>
            <person name="Shenoy N."/>
            <person name="Sisk P."/>
            <person name="Stolte C."/>
            <person name="Sykes S."/>
            <person name="Wortman J."/>
            <person name="Nusbaum C."/>
            <person name="Birren B."/>
        </authorList>
    </citation>
    <scope>NUCLEOTIDE SEQUENCE [LARGE SCALE GENOMIC DNA]</scope>
    <source>
        <strain evidence="1 2">ACC2</strain>
    </source>
</reference>
<protein>
    <recommendedName>
        <fullName evidence="3">SAM-dependent methyltransferase</fullName>
    </recommendedName>
</protein>
<evidence type="ECO:0000313" key="2">
    <source>
        <dbReference type="Proteomes" id="UP000018466"/>
    </source>
</evidence>
<dbReference type="GeneID" id="86940054"/>
<proteinExistence type="predicted"/>
<evidence type="ECO:0000313" key="1">
    <source>
        <dbReference type="EMBL" id="EHO18074.1"/>
    </source>
</evidence>
<name>A0AA36Y6L4_9FIRM</name>
<dbReference type="Gene3D" id="1.10.287.1890">
    <property type="match status" value="1"/>
</dbReference>
<dbReference type="PANTHER" id="PTHR38451">
    <property type="entry name" value="TRNA (ADENINE(22)-N(1))-METHYLTRANSFERASE"/>
    <property type="match status" value="1"/>
</dbReference>
<dbReference type="PANTHER" id="PTHR38451:SF1">
    <property type="entry name" value="TRNA (ADENINE(22)-N(1))-METHYLTRANSFERASE"/>
    <property type="match status" value="1"/>
</dbReference>
<keyword evidence="2" id="KW-1185">Reference proteome</keyword>
<dbReference type="RefSeq" id="WP_009532093.1">
    <property type="nucleotide sequence ID" value="NZ_CAJPPX010000091.1"/>
</dbReference>
<evidence type="ECO:0008006" key="3">
    <source>
        <dbReference type="Google" id="ProtNLM"/>
    </source>
</evidence>
<dbReference type="Pfam" id="PF04816">
    <property type="entry name" value="TrmK"/>
    <property type="match status" value="1"/>
</dbReference>
<dbReference type="GO" id="GO:0160105">
    <property type="term" value="F:tRNA (adenine(22)-N1)-methyltransferase activity"/>
    <property type="evidence" value="ECO:0007669"/>
    <property type="project" value="InterPro"/>
</dbReference>
<dbReference type="InterPro" id="IPR029063">
    <property type="entry name" value="SAM-dependent_MTases_sf"/>
</dbReference>
<dbReference type="Gene3D" id="3.40.50.150">
    <property type="entry name" value="Vaccinia Virus protein VP39"/>
    <property type="match status" value="1"/>
</dbReference>
<gene>
    <name evidence="1" type="ORF">HMPREF9623_00258</name>
</gene>
<comment type="caution">
    <text evidence="1">The sequence shown here is derived from an EMBL/GenBank/DDBJ whole genome shotgun (WGS) entry which is preliminary data.</text>
</comment>
<dbReference type="EMBL" id="AGEL01000003">
    <property type="protein sequence ID" value="EHO18074.1"/>
    <property type="molecule type" value="Genomic_DNA"/>
</dbReference>
<sequence length="255" mass="27750">MGEEQLHLSARLRALADLVPANSVLADIGTDHAWIPADLLQRGRIQSAIALDIGTGPLARAAANLASLGLSEAVSLRQSDGFAALKPGEADCVLIAGMGGQLMQNILTCGLAEGGQPGPAFRESVKRYVFSPHTEWEAFRAYLAAHNFQLTDEQLLVEDGKYYVILVCENGDGEAAYREALSAGFSVAASRRFGPGLLLKRHPLLRTYLQEHLRKEQFILTQLPDAATRPALAKKREELCDSLTLLRETLARFED</sequence>
<organism evidence="1 2">
    <name type="scientific">Stomatobaculum longum</name>
    <dbReference type="NCBI Taxonomy" id="796942"/>
    <lineage>
        <taxon>Bacteria</taxon>
        <taxon>Bacillati</taxon>
        <taxon>Bacillota</taxon>
        <taxon>Clostridia</taxon>
        <taxon>Lachnospirales</taxon>
        <taxon>Lachnospiraceae</taxon>
        <taxon>Stomatobaculum</taxon>
    </lineage>
</organism>
<dbReference type="Proteomes" id="UP000018466">
    <property type="component" value="Unassembled WGS sequence"/>
</dbReference>
<dbReference type="PIRSF" id="PIRSF018637">
    <property type="entry name" value="TrmK"/>
    <property type="match status" value="1"/>
</dbReference>
<accession>A0AA36Y6L4</accession>
<dbReference type="AlphaFoldDB" id="A0AA36Y6L4"/>
<dbReference type="InterPro" id="IPR006901">
    <property type="entry name" value="TrmK"/>
</dbReference>
<dbReference type="SUPFAM" id="SSF53335">
    <property type="entry name" value="S-adenosyl-L-methionine-dependent methyltransferases"/>
    <property type="match status" value="1"/>
</dbReference>